<dbReference type="Proteomes" id="UP001146351">
    <property type="component" value="Unassembled WGS sequence"/>
</dbReference>
<dbReference type="EMBL" id="JAPQKO010000008">
    <property type="protein sequence ID" value="KAJ5152277.1"/>
    <property type="molecule type" value="Genomic_DNA"/>
</dbReference>
<dbReference type="AlphaFoldDB" id="A0A9W9HP99"/>
<sequence length="201" mass="21996">MSRRHSVVDLTAGLLRRSSTISLVESSSSQSAHNSRTAHPVSPTMARGTKRRRVDDSPISRPHNRRETTVESVDLTELDASSSLAKTLAKQREDAIKAQQSADLEKAQSVLTEYRCPVCMDIPENATSTICGHLFCHSCIFECLSRASEHPLDSNKHAKGTCPVCRKSLTTNDAVGPRRSLIPLKFKLTTKKRSTVAAAQA</sequence>
<gene>
    <name evidence="7" type="ORF">N7492_010572</name>
</gene>
<proteinExistence type="predicted"/>
<dbReference type="GO" id="GO:0140082">
    <property type="term" value="F:SUMO-ubiquitin ligase activity"/>
    <property type="evidence" value="ECO:0007669"/>
    <property type="project" value="TreeGrafter"/>
</dbReference>
<dbReference type="GO" id="GO:0033768">
    <property type="term" value="C:SUMO-targeted ubiquitin ligase complex"/>
    <property type="evidence" value="ECO:0007669"/>
    <property type="project" value="TreeGrafter"/>
</dbReference>
<dbReference type="GO" id="GO:0032183">
    <property type="term" value="F:SUMO binding"/>
    <property type="evidence" value="ECO:0007669"/>
    <property type="project" value="TreeGrafter"/>
</dbReference>
<dbReference type="InterPro" id="IPR017907">
    <property type="entry name" value="Znf_RING_CS"/>
</dbReference>
<dbReference type="InterPro" id="IPR001841">
    <property type="entry name" value="Znf_RING"/>
</dbReference>
<keyword evidence="8" id="KW-1185">Reference proteome</keyword>
<keyword evidence="1" id="KW-0479">Metal-binding</keyword>
<dbReference type="Pfam" id="PF00097">
    <property type="entry name" value="zf-C3HC4"/>
    <property type="match status" value="1"/>
</dbReference>
<dbReference type="PANTHER" id="PTHR47094">
    <property type="entry name" value="ELFLESS, ISOFORM B"/>
    <property type="match status" value="1"/>
</dbReference>
<dbReference type="GO" id="GO:0006511">
    <property type="term" value="P:ubiquitin-dependent protein catabolic process"/>
    <property type="evidence" value="ECO:0007669"/>
    <property type="project" value="TreeGrafter"/>
</dbReference>
<keyword evidence="2 4" id="KW-0863">Zinc-finger</keyword>
<evidence type="ECO:0000256" key="5">
    <source>
        <dbReference type="SAM" id="MobiDB-lite"/>
    </source>
</evidence>
<dbReference type="InterPro" id="IPR018957">
    <property type="entry name" value="Znf_C3HC4_RING-type"/>
</dbReference>
<evidence type="ECO:0000313" key="8">
    <source>
        <dbReference type="Proteomes" id="UP001146351"/>
    </source>
</evidence>
<evidence type="ECO:0000256" key="2">
    <source>
        <dbReference type="ARBA" id="ARBA00022771"/>
    </source>
</evidence>
<protein>
    <recommendedName>
        <fullName evidence="6">RING-type domain-containing protein</fullName>
    </recommendedName>
</protein>
<keyword evidence="3" id="KW-0862">Zinc</keyword>
<dbReference type="PANTHER" id="PTHR47094:SF1">
    <property type="entry name" value="RING-TYPE E3 UBIQUITIN TRANSFERASE"/>
    <property type="match status" value="1"/>
</dbReference>
<evidence type="ECO:0000256" key="4">
    <source>
        <dbReference type="PROSITE-ProRule" id="PRU00175"/>
    </source>
</evidence>
<evidence type="ECO:0000256" key="3">
    <source>
        <dbReference type="ARBA" id="ARBA00022833"/>
    </source>
</evidence>
<organism evidence="7 8">
    <name type="scientific">Penicillium capsulatum</name>
    <dbReference type="NCBI Taxonomy" id="69766"/>
    <lineage>
        <taxon>Eukaryota</taxon>
        <taxon>Fungi</taxon>
        <taxon>Dikarya</taxon>
        <taxon>Ascomycota</taxon>
        <taxon>Pezizomycotina</taxon>
        <taxon>Eurotiomycetes</taxon>
        <taxon>Eurotiomycetidae</taxon>
        <taxon>Eurotiales</taxon>
        <taxon>Aspergillaceae</taxon>
        <taxon>Penicillium</taxon>
    </lineage>
</organism>
<accession>A0A9W9HP99</accession>
<feature type="region of interest" description="Disordered" evidence="5">
    <location>
        <begin position="23"/>
        <end position="74"/>
    </location>
</feature>
<dbReference type="GO" id="GO:0061630">
    <property type="term" value="F:ubiquitin protein ligase activity"/>
    <property type="evidence" value="ECO:0007669"/>
    <property type="project" value="InterPro"/>
</dbReference>
<dbReference type="PROSITE" id="PS00518">
    <property type="entry name" value="ZF_RING_1"/>
    <property type="match status" value="1"/>
</dbReference>
<name>A0A9W9HP99_9EURO</name>
<feature type="domain" description="RING-type" evidence="6">
    <location>
        <begin position="116"/>
        <end position="166"/>
    </location>
</feature>
<reference evidence="7" key="2">
    <citation type="journal article" date="2023" name="IMA Fungus">
        <title>Comparative genomic study of the Penicillium genus elucidates a diverse pangenome and 15 lateral gene transfer events.</title>
        <authorList>
            <person name="Petersen C."/>
            <person name="Sorensen T."/>
            <person name="Nielsen M.R."/>
            <person name="Sondergaard T.E."/>
            <person name="Sorensen J.L."/>
            <person name="Fitzpatrick D.A."/>
            <person name="Frisvad J.C."/>
            <person name="Nielsen K.L."/>
        </authorList>
    </citation>
    <scope>NUCLEOTIDE SEQUENCE</scope>
    <source>
        <strain evidence="7">IBT 21917</strain>
    </source>
</reference>
<dbReference type="OrthoDB" id="6270329at2759"/>
<comment type="caution">
    <text evidence="7">The sequence shown here is derived from an EMBL/GenBank/DDBJ whole genome shotgun (WGS) entry which is preliminary data.</text>
</comment>
<dbReference type="InterPro" id="IPR049627">
    <property type="entry name" value="SLX8"/>
</dbReference>
<reference evidence="7" key="1">
    <citation type="submission" date="2022-11" db="EMBL/GenBank/DDBJ databases">
        <authorList>
            <person name="Petersen C."/>
        </authorList>
    </citation>
    <scope>NUCLEOTIDE SEQUENCE</scope>
    <source>
        <strain evidence="7">IBT 21917</strain>
    </source>
</reference>
<evidence type="ECO:0000313" key="7">
    <source>
        <dbReference type="EMBL" id="KAJ5152277.1"/>
    </source>
</evidence>
<evidence type="ECO:0000256" key="1">
    <source>
        <dbReference type="ARBA" id="ARBA00022723"/>
    </source>
</evidence>
<dbReference type="Gene3D" id="3.30.40.10">
    <property type="entry name" value="Zinc/RING finger domain, C3HC4 (zinc finger)"/>
    <property type="match status" value="1"/>
</dbReference>
<evidence type="ECO:0000259" key="6">
    <source>
        <dbReference type="PROSITE" id="PS50089"/>
    </source>
</evidence>
<dbReference type="InterPro" id="IPR013083">
    <property type="entry name" value="Znf_RING/FYVE/PHD"/>
</dbReference>
<dbReference type="PROSITE" id="PS50089">
    <property type="entry name" value="ZF_RING_2"/>
    <property type="match status" value="1"/>
</dbReference>
<dbReference type="SMART" id="SM00184">
    <property type="entry name" value="RING"/>
    <property type="match status" value="1"/>
</dbReference>
<dbReference type="SUPFAM" id="SSF57850">
    <property type="entry name" value="RING/U-box"/>
    <property type="match status" value="1"/>
</dbReference>
<dbReference type="GO" id="GO:0008270">
    <property type="term" value="F:zinc ion binding"/>
    <property type="evidence" value="ECO:0007669"/>
    <property type="project" value="UniProtKB-KW"/>
</dbReference>